<evidence type="ECO:0000313" key="2">
    <source>
        <dbReference type="Proteomes" id="UP001642540"/>
    </source>
</evidence>
<protein>
    <submittedName>
        <fullName evidence="1">Uncharacterized protein</fullName>
    </submittedName>
</protein>
<dbReference type="Proteomes" id="UP001642540">
    <property type="component" value="Unassembled WGS sequence"/>
</dbReference>
<comment type="caution">
    <text evidence="1">The sequence shown here is derived from an EMBL/GenBank/DDBJ whole genome shotgun (WGS) entry which is preliminary data.</text>
</comment>
<proteinExistence type="predicted"/>
<sequence length="139" mass="15626">MAQYIGVPNLPVEESCSKIRLQKCNDLYRKLRNSSLPQATEVLACLVSSWVSGMGSRLTPVRAVSTVVSNVAGEEVGFNVGSHPCLDFTRNVRFRRSSKGFTTFLSKLSFSFPLLWYTDKDKNYMLFLSIRCPVFCAEL</sequence>
<organism evidence="1 2">
    <name type="scientific">Orchesella dallaii</name>
    <dbReference type="NCBI Taxonomy" id="48710"/>
    <lineage>
        <taxon>Eukaryota</taxon>
        <taxon>Metazoa</taxon>
        <taxon>Ecdysozoa</taxon>
        <taxon>Arthropoda</taxon>
        <taxon>Hexapoda</taxon>
        <taxon>Collembola</taxon>
        <taxon>Entomobryomorpha</taxon>
        <taxon>Entomobryoidea</taxon>
        <taxon>Orchesellidae</taxon>
        <taxon>Orchesellinae</taxon>
        <taxon>Orchesella</taxon>
    </lineage>
</organism>
<dbReference type="EMBL" id="CAXLJM020000075">
    <property type="protein sequence ID" value="CAL8128725.1"/>
    <property type="molecule type" value="Genomic_DNA"/>
</dbReference>
<name>A0ABP1RI63_9HEXA</name>
<gene>
    <name evidence="1" type="ORF">ODALV1_LOCUS22493</name>
</gene>
<accession>A0ABP1RI63</accession>
<evidence type="ECO:0000313" key="1">
    <source>
        <dbReference type="EMBL" id="CAL8128725.1"/>
    </source>
</evidence>
<keyword evidence="2" id="KW-1185">Reference proteome</keyword>
<reference evidence="1 2" key="1">
    <citation type="submission" date="2024-08" db="EMBL/GenBank/DDBJ databases">
        <authorList>
            <person name="Cucini C."/>
            <person name="Frati F."/>
        </authorList>
    </citation>
    <scope>NUCLEOTIDE SEQUENCE [LARGE SCALE GENOMIC DNA]</scope>
</reference>